<dbReference type="InterPro" id="IPR000192">
    <property type="entry name" value="Aminotrans_V_dom"/>
</dbReference>
<proteinExistence type="predicted"/>
<evidence type="ECO:0000259" key="1">
    <source>
        <dbReference type="Pfam" id="PF00266"/>
    </source>
</evidence>
<organism evidence="3 4">
    <name type="scientific">Microbacterium binotii</name>
    <dbReference type="NCBI Taxonomy" id="462710"/>
    <lineage>
        <taxon>Bacteria</taxon>
        <taxon>Bacillati</taxon>
        <taxon>Actinomycetota</taxon>
        <taxon>Actinomycetes</taxon>
        <taxon>Micrococcales</taxon>
        <taxon>Microbacteriaceae</taxon>
        <taxon>Microbacterium</taxon>
    </lineage>
</organism>
<dbReference type="EMBL" id="BAAARI010000006">
    <property type="protein sequence ID" value="GAA2572711.1"/>
    <property type="molecule type" value="Genomic_DNA"/>
</dbReference>
<comment type="caution">
    <text evidence="3">The sequence shown here is derived from an EMBL/GenBank/DDBJ whole genome shotgun (WGS) entry which is preliminary data.</text>
</comment>
<dbReference type="InterPro" id="IPR015421">
    <property type="entry name" value="PyrdxlP-dep_Trfase_major"/>
</dbReference>
<accession>A0ABN3P805</accession>
<dbReference type="InterPro" id="IPR015422">
    <property type="entry name" value="PyrdxlP-dep_Trfase_small"/>
</dbReference>
<protein>
    <submittedName>
        <fullName evidence="3">Aminotransferase class V-fold PLP-dependent enzyme</fullName>
    </submittedName>
</protein>
<reference evidence="3" key="1">
    <citation type="journal article" date="2014" name="Int. J. Syst. Evol. Microbiol.">
        <title>Complete genome of a new Firmicutes species belonging to the dominant human colonic microbiota ('Ruminococcus bicirculans') reveals two chromosomes and a selective capacity to utilize plant glucans.</title>
        <authorList>
            <consortium name="NISC Comparative Sequencing Program"/>
            <person name="Wegmann U."/>
            <person name="Louis P."/>
            <person name="Goesmann A."/>
            <person name="Henrissat B."/>
            <person name="Duncan S.H."/>
            <person name="Flint H.J."/>
        </authorList>
    </citation>
    <scope>NUCLEOTIDE SEQUENCE</scope>
    <source>
        <strain evidence="3">JCM 16365</strain>
    </source>
</reference>
<gene>
    <name evidence="2" type="ORF">GCM10009862_04270</name>
    <name evidence="3" type="ORF">GCM10009862_09540</name>
</gene>
<keyword evidence="3" id="KW-0032">Aminotransferase</keyword>
<dbReference type="Gene3D" id="3.40.640.10">
    <property type="entry name" value="Type I PLP-dependent aspartate aminotransferase-like (Major domain)"/>
    <property type="match status" value="1"/>
</dbReference>
<sequence length="350" mass="36496">MTASLDLTAVRAAFDGGRDYLAACTGGLPPRASRDALIADIMRSVTHGADAAAYSVVVEQTRQHAARLLQVAPARVAIGSQTSVLVSLIAASLPEGSEVLVPDGDFSSLVLPFVHRGGIRVRCAPLAELADAVRPDTALVAFSIVQSASGEAADHAAITAAARAVGARTLCDGTQAVGWLPVDASAFDAFVVHAYKWLCAPRGVAFLALKEEFADTLTPLHAGWYAGADPWQSCYGDAATLASDARRFDVSPAWQAFVGAEPALALFADADMSAVHRYTTGLAGRFLTEMGLPAPTSPSAIVTWTDADAADLARLQAAGITASGRAGRARLAFHVFNDQDDVDRALRALR</sequence>
<evidence type="ECO:0000313" key="4">
    <source>
        <dbReference type="Proteomes" id="UP001500274"/>
    </source>
</evidence>
<dbReference type="Pfam" id="PF00266">
    <property type="entry name" value="Aminotran_5"/>
    <property type="match status" value="1"/>
</dbReference>
<name>A0ABN3P805_9MICO</name>
<dbReference type="PANTHER" id="PTHR43586">
    <property type="entry name" value="CYSTEINE DESULFURASE"/>
    <property type="match status" value="1"/>
</dbReference>
<dbReference type="PANTHER" id="PTHR43586:SF21">
    <property type="entry name" value="PYRIDOXAL PHOSPHATE (PLP)-DEPENDENT ASPARTATE AMINOTRANSFERASE SUPERFAMILY"/>
    <property type="match status" value="1"/>
</dbReference>
<dbReference type="EMBL" id="BAAARI010000002">
    <property type="protein sequence ID" value="GAA2568646.1"/>
    <property type="molecule type" value="Genomic_DNA"/>
</dbReference>
<keyword evidence="4" id="KW-1185">Reference proteome</keyword>
<keyword evidence="3" id="KW-0808">Transferase</keyword>
<reference evidence="4" key="2">
    <citation type="journal article" date="2019" name="Int. J. Syst. Evol. Microbiol.">
        <title>The Global Catalogue of Microorganisms (GCM) 10K type strain sequencing project: providing services to taxonomists for standard genome sequencing and annotation.</title>
        <authorList>
            <consortium name="The Broad Institute Genomics Platform"/>
            <consortium name="The Broad Institute Genome Sequencing Center for Infectious Disease"/>
            <person name="Wu L."/>
            <person name="Ma J."/>
        </authorList>
    </citation>
    <scope>NUCLEOTIDE SEQUENCE [LARGE SCALE GENOMIC DNA]</scope>
    <source>
        <strain evidence="4">JCM 16365</strain>
    </source>
</reference>
<dbReference type="RefSeq" id="WP_344226428.1">
    <property type="nucleotide sequence ID" value="NZ_BAAARI010000002.1"/>
</dbReference>
<evidence type="ECO:0000313" key="2">
    <source>
        <dbReference type="EMBL" id="GAA2568646.1"/>
    </source>
</evidence>
<dbReference type="InterPro" id="IPR015424">
    <property type="entry name" value="PyrdxlP-dep_Trfase"/>
</dbReference>
<evidence type="ECO:0000313" key="3">
    <source>
        <dbReference type="EMBL" id="GAA2572711.1"/>
    </source>
</evidence>
<dbReference type="Gene3D" id="3.90.1150.10">
    <property type="entry name" value="Aspartate Aminotransferase, domain 1"/>
    <property type="match status" value="1"/>
</dbReference>
<dbReference type="GO" id="GO:0008483">
    <property type="term" value="F:transaminase activity"/>
    <property type="evidence" value="ECO:0007669"/>
    <property type="project" value="UniProtKB-KW"/>
</dbReference>
<dbReference type="SUPFAM" id="SSF53383">
    <property type="entry name" value="PLP-dependent transferases"/>
    <property type="match status" value="1"/>
</dbReference>
<feature type="domain" description="Aminotransferase class V" evidence="1">
    <location>
        <begin position="55"/>
        <end position="285"/>
    </location>
</feature>
<reference evidence="3" key="3">
    <citation type="submission" date="2023-12" db="EMBL/GenBank/DDBJ databases">
        <authorList>
            <person name="Sun Q."/>
            <person name="Inoue M."/>
        </authorList>
    </citation>
    <scope>NUCLEOTIDE SEQUENCE</scope>
    <source>
        <strain evidence="3">JCM 16365</strain>
    </source>
</reference>
<dbReference type="Proteomes" id="UP001500274">
    <property type="component" value="Unassembled WGS sequence"/>
</dbReference>